<keyword evidence="9" id="KW-1185">Reference proteome</keyword>
<feature type="transmembrane region" description="Helical" evidence="6">
    <location>
        <begin position="65"/>
        <end position="91"/>
    </location>
</feature>
<feature type="transmembrane region" description="Helical" evidence="6">
    <location>
        <begin position="20"/>
        <end position="44"/>
    </location>
</feature>
<evidence type="ECO:0000256" key="3">
    <source>
        <dbReference type="ARBA" id="ARBA00022692"/>
    </source>
</evidence>
<name>A0ABP7X538_9GAMM</name>
<evidence type="ECO:0000256" key="2">
    <source>
        <dbReference type="ARBA" id="ARBA00022475"/>
    </source>
</evidence>
<evidence type="ECO:0000313" key="9">
    <source>
        <dbReference type="Proteomes" id="UP001500392"/>
    </source>
</evidence>
<keyword evidence="3 6" id="KW-0812">Transmembrane</keyword>
<keyword evidence="4 6" id="KW-1133">Transmembrane helix</keyword>
<feature type="domain" description="RDD" evidence="7">
    <location>
        <begin position="14"/>
        <end position="154"/>
    </location>
</feature>
<proteinExistence type="predicted"/>
<organism evidence="8 9">
    <name type="scientific">Zhongshania borealis</name>
    <dbReference type="NCBI Taxonomy" id="889488"/>
    <lineage>
        <taxon>Bacteria</taxon>
        <taxon>Pseudomonadati</taxon>
        <taxon>Pseudomonadota</taxon>
        <taxon>Gammaproteobacteria</taxon>
        <taxon>Cellvibrionales</taxon>
        <taxon>Spongiibacteraceae</taxon>
        <taxon>Zhongshania</taxon>
    </lineage>
</organism>
<evidence type="ECO:0000256" key="1">
    <source>
        <dbReference type="ARBA" id="ARBA00004651"/>
    </source>
</evidence>
<comment type="subcellular location">
    <subcellularLocation>
        <location evidence="1">Cell membrane</location>
        <topology evidence="1">Multi-pass membrane protein</topology>
    </subcellularLocation>
</comment>
<evidence type="ECO:0000256" key="6">
    <source>
        <dbReference type="SAM" id="Phobius"/>
    </source>
</evidence>
<dbReference type="Proteomes" id="UP001500392">
    <property type="component" value="Unassembled WGS sequence"/>
</dbReference>
<dbReference type="RefSeq" id="WP_344938419.1">
    <property type="nucleotide sequence ID" value="NZ_BAABDM010000010.1"/>
</dbReference>
<sequence length="171" mass="19062">MESPQQNSGQSLEYAGFWVRVWASIIDTVLFGLLLVPIFALTMGDAQWSSIERDGMHASTMSFQGMGMSGGLSMLLNYILPAVVVVIFWVYKSATPGKLLLKISIVDAKTGGKPSTAQWLIRYLSYYISAFVFMLGFIWVGLDRRKQGWHDKLASTVVISNKAKEPVQFQD</sequence>
<protein>
    <submittedName>
        <fullName evidence="8">RDD family protein</fullName>
    </submittedName>
</protein>
<evidence type="ECO:0000256" key="4">
    <source>
        <dbReference type="ARBA" id="ARBA00022989"/>
    </source>
</evidence>
<feature type="transmembrane region" description="Helical" evidence="6">
    <location>
        <begin position="124"/>
        <end position="142"/>
    </location>
</feature>
<accession>A0ABP7X538</accession>
<dbReference type="Pfam" id="PF06271">
    <property type="entry name" value="RDD"/>
    <property type="match status" value="1"/>
</dbReference>
<keyword evidence="2" id="KW-1003">Cell membrane</keyword>
<dbReference type="PANTHER" id="PTHR36115">
    <property type="entry name" value="PROLINE-RICH ANTIGEN HOMOLOG-RELATED"/>
    <property type="match status" value="1"/>
</dbReference>
<evidence type="ECO:0000313" key="8">
    <source>
        <dbReference type="EMBL" id="GAA4105013.1"/>
    </source>
</evidence>
<comment type="caution">
    <text evidence="8">The sequence shown here is derived from an EMBL/GenBank/DDBJ whole genome shotgun (WGS) entry which is preliminary data.</text>
</comment>
<dbReference type="EMBL" id="BAABDM010000010">
    <property type="protein sequence ID" value="GAA4105013.1"/>
    <property type="molecule type" value="Genomic_DNA"/>
</dbReference>
<dbReference type="InterPro" id="IPR051791">
    <property type="entry name" value="Pra-immunoreactive"/>
</dbReference>
<evidence type="ECO:0000256" key="5">
    <source>
        <dbReference type="ARBA" id="ARBA00023136"/>
    </source>
</evidence>
<dbReference type="PANTHER" id="PTHR36115:SF4">
    <property type="entry name" value="MEMBRANE PROTEIN"/>
    <property type="match status" value="1"/>
</dbReference>
<dbReference type="InterPro" id="IPR010432">
    <property type="entry name" value="RDD"/>
</dbReference>
<evidence type="ECO:0000259" key="7">
    <source>
        <dbReference type="Pfam" id="PF06271"/>
    </source>
</evidence>
<gene>
    <name evidence="8" type="ORF">GCM10022414_34260</name>
</gene>
<reference evidence="9" key="1">
    <citation type="journal article" date="2019" name="Int. J. Syst. Evol. Microbiol.">
        <title>The Global Catalogue of Microorganisms (GCM) 10K type strain sequencing project: providing services to taxonomists for standard genome sequencing and annotation.</title>
        <authorList>
            <consortium name="The Broad Institute Genomics Platform"/>
            <consortium name="The Broad Institute Genome Sequencing Center for Infectious Disease"/>
            <person name="Wu L."/>
            <person name="Ma J."/>
        </authorList>
    </citation>
    <scope>NUCLEOTIDE SEQUENCE [LARGE SCALE GENOMIC DNA]</scope>
    <source>
        <strain evidence="9">JCM 17304</strain>
    </source>
</reference>
<keyword evidence="5 6" id="KW-0472">Membrane</keyword>